<organism evidence="1 2">
    <name type="scientific">Clavibacter sepedonicus</name>
    <name type="common">Clavibacter michiganensis subsp. sepedonicus</name>
    <dbReference type="NCBI Taxonomy" id="31964"/>
    <lineage>
        <taxon>Bacteria</taxon>
        <taxon>Bacillati</taxon>
        <taxon>Actinomycetota</taxon>
        <taxon>Actinomycetes</taxon>
        <taxon>Micrococcales</taxon>
        <taxon>Microbacteriaceae</taxon>
        <taxon>Clavibacter</taxon>
    </lineage>
</organism>
<dbReference type="Proteomes" id="UP000001318">
    <property type="component" value="Chromosome"/>
</dbReference>
<dbReference type="EMBL" id="AM849034">
    <property type="protein sequence ID" value="CAQ01238.1"/>
    <property type="molecule type" value="Genomic_DNA"/>
</dbReference>
<keyword evidence="2" id="KW-1185">Reference proteome</keyword>
<dbReference type="KEGG" id="cms:CMS1122"/>
<dbReference type="AlphaFoldDB" id="B0RGI0"/>
<dbReference type="HOGENOM" id="CLU_2080611_0_0_11"/>
<accession>B0RGI0</accession>
<reference evidence="1 2" key="1">
    <citation type="journal article" date="2008" name="J. Bacteriol.">
        <title>Genome of the actinomycete plant pathogen Clavibacter michiganensis subsp. sepedonicus suggests recent niche adaptation.</title>
        <authorList>
            <person name="Bentley S.D."/>
            <person name="Corton C."/>
            <person name="Brown S.E."/>
            <person name="Barron A."/>
            <person name="Clark L."/>
            <person name="Doggett J."/>
            <person name="Harris B."/>
            <person name="Ormond D."/>
            <person name="Quail M.A."/>
            <person name="May G."/>
            <person name="Francis D."/>
            <person name="Knudson D."/>
            <person name="Parkhill J."/>
            <person name="Ishimaru C.A."/>
        </authorList>
    </citation>
    <scope>NUCLEOTIDE SEQUENCE [LARGE SCALE GENOMIC DNA]</scope>
    <source>
        <strain evidence="2">ATCC 33113 / DSM 20744 / JCM 9667 / LMG 2889 / ICMP 2535 / C-1</strain>
    </source>
</reference>
<name>B0RGI0_CLASE</name>
<evidence type="ECO:0000313" key="2">
    <source>
        <dbReference type="Proteomes" id="UP000001318"/>
    </source>
</evidence>
<evidence type="ECO:0000313" key="1">
    <source>
        <dbReference type="EMBL" id="CAQ01238.1"/>
    </source>
</evidence>
<gene>
    <name evidence="1" type="ordered locus">CMS1122</name>
</gene>
<protein>
    <submittedName>
        <fullName evidence="1">Uncharacterized protein</fullName>
    </submittedName>
</protein>
<proteinExistence type="predicted"/>
<sequence length="117" mass="12238">MLQVAGLALATGTLLFGLGAVPASAQTIVPQAASGTTTLYLNSTYEKTLSHLVRSVRVFGDGLPQAGACVAVDPPNNYFPNVGEGKITVSATGRYFVQNYIDTSICGWRSVARETKG</sequence>